<feature type="non-terminal residue" evidence="2">
    <location>
        <position position="118"/>
    </location>
</feature>
<feature type="compositionally biased region" description="Polar residues" evidence="1">
    <location>
        <begin position="54"/>
        <end position="64"/>
    </location>
</feature>
<evidence type="ECO:0000256" key="1">
    <source>
        <dbReference type="SAM" id="MobiDB-lite"/>
    </source>
</evidence>
<evidence type="ECO:0000313" key="2">
    <source>
        <dbReference type="EMBL" id="CAG7827879.1"/>
    </source>
</evidence>
<protein>
    <submittedName>
        <fullName evidence="2">Uncharacterized protein</fullName>
    </submittedName>
</protein>
<feature type="compositionally biased region" description="Polar residues" evidence="1">
    <location>
        <begin position="33"/>
        <end position="46"/>
    </location>
</feature>
<proteinExistence type="predicted"/>
<comment type="caution">
    <text evidence="2">The sequence shown here is derived from an EMBL/GenBank/DDBJ whole genome shotgun (WGS) entry which is preliminary data.</text>
</comment>
<accession>A0A8J2PLE7</accession>
<name>A0A8J2PLE7_9HEXA</name>
<evidence type="ECO:0000313" key="3">
    <source>
        <dbReference type="Proteomes" id="UP000708208"/>
    </source>
</evidence>
<reference evidence="2" key="1">
    <citation type="submission" date="2021-06" db="EMBL/GenBank/DDBJ databases">
        <authorList>
            <person name="Hodson N. C."/>
            <person name="Mongue J. A."/>
            <person name="Jaron S. K."/>
        </authorList>
    </citation>
    <scope>NUCLEOTIDE SEQUENCE</scope>
</reference>
<dbReference type="AlphaFoldDB" id="A0A8J2PLE7"/>
<gene>
    <name evidence="2" type="ORF">AFUS01_LOCUS37837</name>
</gene>
<keyword evidence="3" id="KW-1185">Reference proteome</keyword>
<sequence>MTSAASYSLEEDFMETPMNDTSNEVTRPDFIQSPAQTSNDTFNANESFDREKMGNNSNVISSQRGEYLKARSSTVIRRRRRARVDSRRNEVLQHQSTLPYTILSADDYGTVACWARNS</sequence>
<organism evidence="2 3">
    <name type="scientific">Allacma fusca</name>
    <dbReference type="NCBI Taxonomy" id="39272"/>
    <lineage>
        <taxon>Eukaryota</taxon>
        <taxon>Metazoa</taxon>
        <taxon>Ecdysozoa</taxon>
        <taxon>Arthropoda</taxon>
        <taxon>Hexapoda</taxon>
        <taxon>Collembola</taxon>
        <taxon>Symphypleona</taxon>
        <taxon>Sminthuridae</taxon>
        <taxon>Allacma</taxon>
    </lineage>
</organism>
<dbReference type="EMBL" id="CAJVCH010545203">
    <property type="protein sequence ID" value="CAG7827879.1"/>
    <property type="molecule type" value="Genomic_DNA"/>
</dbReference>
<dbReference type="Proteomes" id="UP000708208">
    <property type="component" value="Unassembled WGS sequence"/>
</dbReference>
<feature type="region of interest" description="Disordered" evidence="1">
    <location>
        <begin position="1"/>
        <end position="65"/>
    </location>
</feature>